<proteinExistence type="predicted"/>
<reference evidence="7 8" key="1">
    <citation type="submission" date="2023-08" db="EMBL/GenBank/DDBJ databases">
        <title>Black Yeasts Isolated from many extreme environments.</title>
        <authorList>
            <person name="Coleine C."/>
            <person name="Stajich J.E."/>
            <person name="Selbmann L."/>
        </authorList>
    </citation>
    <scope>NUCLEOTIDE SEQUENCE [LARGE SCALE GENOMIC DNA]</scope>
    <source>
        <strain evidence="7 8">CCFEE 5910</strain>
    </source>
</reference>
<feature type="compositionally biased region" description="Polar residues" evidence="5">
    <location>
        <begin position="898"/>
        <end position="908"/>
    </location>
</feature>
<dbReference type="InterPro" id="IPR036864">
    <property type="entry name" value="Zn2-C6_fun-type_DNA-bd_sf"/>
</dbReference>
<dbReference type="GO" id="GO:0003677">
    <property type="term" value="F:DNA binding"/>
    <property type="evidence" value="ECO:0007669"/>
    <property type="project" value="UniProtKB-KW"/>
</dbReference>
<feature type="compositionally biased region" description="Acidic residues" evidence="5">
    <location>
        <begin position="826"/>
        <end position="857"/>
    </location>
</feature>
<keyword evidence="1" id="KW-0805">Transcription regulation</keyword>
<feature type="region of interest" description="Disordered" evidence="5">
    <location>
        <begin position="620"/>
        <end position="1203"/>
    </location>
</feature>
<dbReference type="InterPro" id="IPR001138">
    <property type="entry name" value="Zn2Cys6_DnaBD"/>
</dbReference>
<evidence type="ECO:0000256" key="3">
    <source>
        <dbReference type="ARBA" id="ARBA00023163"/>
    </source>
</evidence>
<feature type="compositionally biased region" description="Acidic residues" evidence="5">
    <location>
        <begin position="1148"/>
        <end position="1163"/>
    </location>
</feature>
<feature type="compositionally biased region" description="Polar residues" evidence="5">
    <location>
        <begin position="396"/>
        <end position="413"/>
    </location>
</feature>
<comment type="caution">
    <text evidence="7">The sequence shown here is derived from an EMBL/GenBank/DDBJ whole genome shotgun (WGS) entry which is preliminary data.</text>
</comment>
<dbReference type="GO" id="GO:0008270">
    <property type="term" value="F:zinc ion binding"/>
    <property type="evidence" value="ECO:0007669"/>
    <property type="project" value="InterPro"/>
</dbReference>
<feature type="compositionally biased region" description="Polar residues" evidence="5">
    <location>
        <begin position="353"/>
        <end position="366"/>
    </location>
</feature>
<feature type="compositionally biased region" description="Low complexity" evidence="5">
    <location>
        <begin position="714"/>
        <end position="725"/>
    </location>
</feature>
<organism evidence="7 8">
    <name type="scientific">Lithohypha guttulata</name>
    <dbReference type="NCBI Taxonomy" id="1690604"/>
    <lineage>
        <taxon>Eukaryota</taxon>
        <taxon>Fungi</taxon>
        <taxon>Dikarya</taxon>
        <taxon>Ascomycota</taxon>
        <taxon>Pezizomycotina</taxon>
        <taxon>Eurotiomycetes</taxon>
        <taxon>Chaetothyriomycetidae</taxon>
        <taxon>Chaetothyriales</taxon>
        <taxon>Trichomeriaceae</taxon>
        <taxon>Lithohypha</taxon>
    </lineage>
</organism>
<feature type="compositionally biased region" description="Polar residues" evidence="5">
    <location>
        <begin position="1165"/>
        <end position="1181"/>
    </location>
</feature>
<feature type="domain" description="Zn(2)-C6 fungal-type" evidence="6">
    <location>
        <begin position="585"/>
        <end position="615"/>
    </location>
</feature>
<feature type="compositionally biased region" description="Polar residues" evidence="5">
    <location>
        <begin position="953"/>
        <end position="977"/>
    </location>
</feature>
<feature type="region of interest" description="Disordered" evidence="5">
    <location>
        <begin position="210"/>
        <end position="580"/>
    </location>
</feature>
<feature type="compositionally biased region" description="Basic and acidic residues" evidence="5">
    <location>
        <begin position="505"/>
        <end position="524"/>
    </location>
</feature>
<dbReference type="Pfam" id="PF00172">
    <property type="entry name" value="Zn_clus"/>
    <property type="match status" value="1"/>
</dbReference>
<dbReference type="EMBL" id="JAVRRJ010000001">
    <property type="protein sequence ID" value="KAK5090501.1"/>
    <property type="molecule type" value="Genomic_DNA"/>
</dbReference>
<feature type="compositionally biased region" description="Low complexity" evidence="5">
    <location>
        <begin position="1022"/>
        <end position="1036"/>
    </location>
</feature>
<feature type="compositionally biased region" description="Polar residues" evidence="5">
    <location>
        <begin position="375"/>
        <end position="386"/>
    </location>
</feature>
<sequence>MVKLIVIARCIPEDVYLRALEQTSPVLAGERKFSLAIHEPELWAIGTLAVQITNKYQSIYKRVLGQIKYLKDEDDCDLDPESIVADLLVDEGRAARDGADQKRIVKVIQEQGRAVRQGSVVPDLSLQHYQVPPSRQIPPVPTFQSSEKRGPEKNGPENRPSKRRRLDQIEEDGEEIVRSIEGDTMHSRNGIGRRSPSVFHLQGAHFLSDIHRGTFDQPPPEPKNESPEVARPWRNMTPATRDELELLPEQPESWQSGRRTGLSETARTHDQTRRLVEIPNTAQQKRRDREQDVNASRKNLPNHVTRTPAAVSMLNGLKSASPTARKSGSSSASKFRRPRKDVYDVPESEIDDSQMSPGSRARTNAITPRLVRTPHSGNSNNRTVSGGNVVDDDQMTTDSNKENTQAQQNTSWEETGFASLDQPTRANAQSTSMQENANPKHRPDQARRRYSNASSTSKVSVIIPASSRQQRAERKRVAPTKVAEADEQHEDYTAIDSASAQMQEELERHSSPTKQRSKESRKDPTPLWSKNTSDLTPADDEDEDVERSPESISNLEEAAPAVPKPKQGSKASKKQTVKAPLDERRCYACWTKKNRCDNLEPKCSSCLKNGKNCQYYSMTREEAEQEKADRKAGISKPPTVSGPYASRSKQSTSKRHLSEEVVDVTDDDDDSDDNQAARPAKQRVKKGVSSKPKPVAGRKQDTKKSITRANKVYTAINEQAEANTATEDDDEESGEEDEAKATRQQEAVKSKPPKPAFVASRATSSPVSQGRVASADRSVEETGTDDTEEDDAVNVSRNEDRSITETSINNRPTDVPNDLVMAGDVTEAEEEEEEEEGEQEKDEEGEAEEEEETDVDDEAKAPAERAETATSTPQEPDPISRQPQALSTPDEPSRVEEQSVNSVATSSARIIPPGMTEEEYDEILKRKANLTHEQRQQNKLQARKLTQQRDKQSSPLVARSQNSQDLVSRTKRQTPSVLSDEKVPSSTQASVKQSQNPLSTQTSRSKAVEGSATPAPTNLSTPQSAPPKAQAQQIAPLTATSSSKLKMLPSHATKATTAAAMDNDKHLNPPFRQPQRKSLTATNAAAAKPTATPTGPPRTMRELKAIMSRGHSASASSVSAAQSQALAAKARTPARNSLQKKGFSLPGDSDDEDDDEETDDEEANANANTKPNAFKTVNGNSIGAAKNTRNEIPFESDVSTDEE</sequence>
<dbReference type="AlphaFoldDB" id="A0AAN7T7T2"/>
<feature type="compositionally biased region" description="Basic and acidic residues" evidence="5">
    <location>
        <begin position="739"/>
        <end position="749"/>
    </location>
</feature>
<dbReference type="Proteomes" id="UP001309876">
    <property type="component" value="Unassembled WGS sequence"/>
</dbReference>
<evidence type="ECO:0000259" key="6">
    <source>
        <dbReference type="PROSITE" id="PS50048"/>
    </source>
</evidence>
<feature type="compositionally biased region" description="Acidic residues" evidence="5">
    <location>
        <begin position="726"/>
        <end position="738"/>
    </location>
</feature>
<keyword evidence="4" id="KW-0539">Nucleus</keyword>
<feature type="region of interest" description="Disordered" evidence="5">
    <location>
        <begin position="129"/>
        <end position="173"/>
    </location>
</feature>
<accession>A0AAN7T7T2</accession>
<evidence type="ECO:0000256" key="4">
    <source>
        <dbReference type="ARBA" id="ARBA00023242"/>
    </source>
</evidence>
<gene>
    <name evidence="7" type="ORF">LTR05_000673</name>
</gene>
<feature type="compositionally biased region" description="Basic and acidic residues" evidence="5">
    <location>
        <begin position="146"/>
        <end position="160"/>
    </location>
</feature>
<name>A0AAN7T7T2_9EURO</name>
<evidence type="ECO:0000256" key="5">
    <source>
        <dbReference type="SAM" id="MobiDB-lite"/>
    </source>
</evidence>
<dbReference type="CDD" id="cd00067">
    <property type="entry name" value="GAL4"/>
    <property type="match status" value="1"/>
</dbReference>
<feature type="compositionally biased region" description="Acidic residues" evidence="5">
    <location>
        <begin position="782"/>
        <end position="792"/>
    </location>
</feature>
<feature type="compositionally biased region" description="Polar residues" evidence="5">
    <location>
        <begin position="421"/>
        <end position="437"/>
    </location>
</feature>
<feature type="compositionally biased region" description="Basic and acidic residues" evidence="5">
    <location>
        <begin position="620"/>
        <end position="632"/>
    </location>
</feature>
<feature type="compositionally biased region" description="Polar residues" evidence="5">
    <location>
        <begin position="252"/>
        <end position="265"/>
    </location>
</feature>
<feature type="compositionally biased region" description="Polar residues" evidence="5">
    <location>
        <begin position="293"/>
        <end position="305"/>
    </location>
</feature>
<protein>
    <recommendedName>
        <fullName evidence="6">Zn(2)-C6 fungal-type domain-containing protein</fullName>
    </recommendedName>
</protein>
<feature type="compositionally biased region" description="Basic and acidic residues" evidence="5">
    <location>
        <begin position="858"/>
        <end position="867"/>
    </location>
</feature>
<feature type="compositionally biased region" description="Polar residues" evidence="5">
    <location>
        <begin position="984"/>
        <end position="1005"/>
    </location>
</feature>
<feature type="compositionally biased region" description="Basic and acidic residues" evidence="5">
    <location>
        <begin position="483"/>
        <end position="492"/>
    </location>
</feature>
<dbReference type="Gene3D" id="4.10.240.10">
    <property type="entry name" value="Zn(2)-C6 fungal-type DNA-binding domain"/>
    <property type="match status" value="1"/>
</dbReference>
<dbReference type="PROSITE" id="PS50048">
    <property type="entry name" value="ZN2_CY6_FUNGAL_2"/>
    <property type="match status" value="1"/>
</dbReference>
<evidence type="ECO:0000313" key="8">
    <source>
        <dbReference type="Proteomes" id="UP001309876"/>
    </source>
</evidence>
<keyword evidence="2" id="KW-0238">DNA-binding</keyword>
<feature type="compositionally biased region" description="Low complexity" evidence="5">
    <location>
        <begin position="1112"/>
        <end position="1130"/>
    </location>
</feature>
<dbReference type="GO" id="GO:0000981">
    <property type="term" value="F:DNA-binding transcription factor activity, RNA polymerase II-specific"/>
    <property type="evidence" value="ECO:0007669"/>
    <property type="project" value="InterPro"/>
</dbReference>
<evidence type="ECO:0000256" key="2">
    <source>
        <dbReference type="ARBA" id="ARBA00023125"/>
    </source>
</evidence>
<dbReference type="SMART" id="SM00066">
    <property type="entry name" value="GAL4"/>
    <property type="match status" value="1"/>
</dbReference>
<feature type="compositionally biased region" description="Basic and acidic residues" evidence="5">
    <location>
        <begin position="266"/>
        <end position="276"/>
    </location>
</feature>
<evidence type="ECO:0000256" key="1">
    <source>
        <dbReference type="ARBA" id="ARBA00023015"/>
    </source>
</evidence>
<dbReference type="SUPFAM" id="SSF57701">
    <property type="entry name" value="Zn2/Cys6 DNA-binding domain"/>
    <property type="match status" value="1"/>
</dbReference>
<feature type="compositionally biased region" description="Polar residues" evidence="5">
    <location>
        <begin position="318"/>
        <end position="333"/>
    </location>
</feature>
<keyword evidence="8" id="KW-1185">Reference proteome</keyword>
<feature type="compositionally biased region" description="Low complexity" evidence="5">
    <location>
        <begin position="1080"/>
        <end position="1093"/>
    </location>
</feature>
<keyword evidence="3" id="KW-0804">Transcription</keyword>
<feature type="compositionally biased region" description="Acidic residues" evidence="5">
    <location>
        <begin position="660"/>
        <end position="673"/>
    </location>
</feature>
<feature type="compositionally biased region" description="Basic and acidic residues" evidence="5">
    <location>
        <begin position="922"/>
        <end position="936"/>
    </location>
</feature>
<evidence type="ECO:0000313" key="7">
    <source>
        <dbReference type="EMBL" id="KAK5090501.1"/>
    </source>
</evidence>